<reference evidence="1 2" key="1">
    <citation type="submission" date="2019-11" db="EMBL/GenBank/DDBJ databases">
        <authorList>
            <person name="Cheng Q."/>
            <person name="Yang Z."/>
        </authorList>
    </citation>
    <scope>NUCLEOTIDE SEQUENCE [LARGE SCALE GENOMIC DNA]</scope>
    <source>
        <strain evidence="1 2">HX-22-1</strain>
    </source>
</reference>
<evidence type="ECO:0000313" key="2">
    <source>
        <dbReference type="Proteomes" id="UP000462931"/>
    </source>
</evidence>
<dbReference type="Gene3D" id="2.60.40.2880">
    <property type="entry name" value="MmpS1-5, C-terminal soluble domain"/>
    <property type="match status" value="1"/>
</dbReference>
<keyword evidence="2" id="KW-1185">Reference proteome</keyword>
<organism evidence="1 2">
    <name type="scientific">Pedobacter puniceum</name>
    <dbReference type="NCBI Taxonomy" id="2666136"/>
    <lineage>
        <taxon>Bacteria</taxon>
        <taxon>Pseudomonadati</taxon>
        <taxon>Bacteroidota</taxon>
        <taxon>Sphingobacteriia</taxon>
        <taxon>Sphingobacteriales</taxon>
        <taxon>Sphingobacteriaceae</taxon>
        <taxon>Pedobacter</taxon>
    </lineage>
</organism>
<dbReference type="PROSITE" id="PS51257">
    <property type="entry name" value="PROKAR_LIPOPROTEIN"/>
    <property type="match status" value="1"/>
</dbReference>
<dbReference type="EMBL" id="WKJI01000001">
    <property type="protein sequence ID" value="MRX46037.1"/>
    <property type="molecule type" value="Genomic_DNA"/>
</dbReference>
<dbReference type="InterPro" id="IPR038468">
    <property type="entry name" value="MmpS_C"/>
</dbReference>
<gene>
    <name evidence="1" type="ORF">GJJ64_02445</name>
</gene>
<dbReference type="AlphaFoldDB" id="A0A7K0FLR6"/>
<name>A0A7K0FLR6_9SPHI</name>
<proteinExistence type="predicted"/>
<dbReference type="Proteomes" id="UP000462931">
    <property type="component" value="Unassembled WGS sequence"/>
</dbReference>
<sequence>MKNIILLCIALSCVLLSCKKEENNSNNSSRTLTYEISGNFTGTFFAAYTTATGGTTNEQITSLPWRKEITYTSNVTSAAIALVGNGGVAGQKVTLTVKRGNQLVGTPIDVTANSSGAFSETAPVVVF</sequence>
<protein>
    <submittedName>
        <fullName evidence="1">Uncharacterized protein</fullName>
    </submittedName>
</protein>
<evidence type="ECO:0000313" key="1">
    <source>
        <dbReference type="EMBL" id="MRX46037.1"/>
    </source>
</evidence>
<dbReference type="RefSeq" id="WP_154286169.1">
    <property type="nucleotide sequence ID" value="NZ_WKJI01000001.1"/>
</dbReference>
<comment type="caution">
    <text evidence="1">The sequence shown here is derived from an EMBL/GenBank/DDBJ whole genome shotgun (WGS) entry which is preliminary data.</text>
</comment>
<accession>A0A7K0FLR6</accession>